<name>A0A9D4D3G4_DREPO</name>
<evidence type="ECO:0000313" key="2">
    <source>
        <dbReference type="EMBL" id="KAH3737224.1"/>
    </source>
</evidence>
<sequence length="192" mass="20763">MMQALTQWMLILICIAAVDGEQTAYWMSDAPSNKFTSMDLTRDPCSMPLAYLGVFDPSTGMEYRGRLDSQNPDGRFELKPGSTVMETALVCNETAFLSRNCHSRYNLTVSARDDGGKVILSDKWTVTVTGLPSSCLVNTTTTSATTSTSAMTTPASTTDKSGLLRVIVLFIEGLKNNITDITALVQAIKGVV</sequence>
<proteinExistence type="predicted"/>
<accession>A0A9D4D3G4</accession>
<protein>
    <submittedName>
        <fullName evidence="2">Uncharacterized protein</fullName>
    </submittedName>
</protein>
<reference evidence="2" key="1">
    <citation type="journal article" date="2019" name="bioRxiv">
        <title>The Genome of the Zebra Mussel, Dreissena polymorpha: A Resource for Invasive Species Research.</title>
        <authorList>
            <person name="McCartney M.A."/>
            <person name="Auch B."/>
            <person name="Kono T."/>
            <person name="Mallez S."/>
            <person name="Zhang Y."/>
            <person name="Obille A."/>
            <person name="Becker A."/>
            <person name="Abrahante J.E."/>
            <person name="Garbe J."/>
            <person name="Badalamenti J.P."/>
            <person name="Herman A."/>
            <person name="Mangelson H."/>
            <person name="Liachko I."/>
            <person name="Sullivan S."/>
            <person name="Sone E.D."/>
            <person name="Koren S."/>
            <person name="Silverstein K.A.T."/>
            <person name="Beckman K.B."/>
            <person name="Gohl D.M."/>
        </authorList>
    </citation>
    <scope>NUCLEOTIDE SEQUENCE</scope>
    <source>
        <strain evidence="2">Duluth1</strain>
        <tissue evidence="2">Whole animal</tissue>
    </source>
</reference>
<comment type="caution">
    <text evidence="2">The sequence shown here is derived from an EMBL/GenBank/DDBJ whole genome shotgun (WGS) entry which is preliminary data.</text>
</comment>
<feature type="signal peptide" evidence="1">
    <location>
        <begin position="1"/>
        <end position="20"/>
    </location>
</feature>
<dbReference type="Proteomes" id="UP000828390">
    <property type="component" value="Unassembled WGS sequence"/>
</dbReference>
<dbReference type="AlphaFoldDB" id="A0A9D4D3G4"/>
<feature type="chain" id="PRO_5038701858" evidence="1">
    <location>
        <begin position="21"/>
        <end position="192"/>
    </location>
</feature>
<gene>
    <name evidence="2" type="ORF">DPMN_043806</name>
</gene>
<dbReference type="EMBL" id="JAIWYP010000011">
    <property type="protein sequence ID" value="KAH3737224.1"/>
    <property type="molecule type" value="Genomic_DNA"/>
</dbReference>
<keyword evidence="1" id="KW-0732">Signal</keyword>
<reference evidence="2" key="2">
    <citation type="submission" date="2020-11" db="EMBL/GenBank/DDBJ databases">
        <authorList>
            <person name="McCartney M.A."/>
            <person name="Auch B."/>
            <person name="Kono T."/>
            <person name="Mallez S."/>
            <person name="Becker A."/>
            <person name="Gohl D.M."/>
            <person name="Silverstein K.A.T."/>
            <person name="Koren S."/>
            <person name="Bechman K.B."/>
            <person name="Herman A."/>
            <person name="Abrahante J.E."/>
            <person name="Garbe J."/>
        </authorList>
    </citation>
    <scope>NUCLEOTIDE SEQUENCE</scope>
    <source>
        <strain evidence="2">Duluth1</strain>
        <tissue evidence="2">Whole animal</tissue>
    </source>
</reference>
<evidence type="ECO:0000313" key="3">
    <source>
        <dbReference type="Proteomes" id="UP000828390"/>
    </source>
</evidence>
<organism evidence="2 3">
    <name type="scientific">Dreissena polymorpha</name>
    <name type="common">Zebra mussel</name>
    <name type="synonym">Mytilus polymorpha</name>
    <dbReference type="NCBI Taxonomy" id="45954"/>
    <lineage>
        <taxon>Eukaryota</taxon>
        <taxon>Metazoa</taxon>
        <taxon>Spiralia</taxon>
        <taxon>Lophotrochozoa</taxon>
        <taxon>Mollusca</taxon>
        <taxon>Bivalvia</taxon>
        <taxon>Autobranchia</taxon>
        <taxon>Heteroconchia</taxon>
        <taxon>Euheterodonta</taxon>
        <taxon>Imparidentia</taxon>
        <taxon>Neoheterodontei</taxon>
        <taxon>Myida</taxon>
        <taxon>Dreissenoidea</taxon>
        <taxon>Dreissenidae</taxon>
        <taxon>Dreissena</taxon>
    </lineage>
</organism>
<keyword evidence="3" id="KW-1185">Reference proteome</keyword>
<evidence type="ECO:0000256" key="1">
    <source>
        <dbReference type="SAM" id="SignalP"/>
    </source>
</evidence>